<dbReference type="InterPro" id="IPR055135">
    <property type="entry name" value="PRMT_dom"/>
</dbReference>
<dbReference type="GO" id="GO:0005737">
    <property type="term" value="C:cytoplasm"/>
    <property type="evidence" value="ECO:0007669"/>
    <property type="project" value="UniProtKB-SubCell"/>
</dbReference>
<evidence type="ECO:0000256" key="11">
    <source>
        <dbReference type="ARBA" id="ARBA00023242"/>
    </source>
</evidence>
<evidence type="ECO:0000313" key="16">
    <source>
        <dbReference type="EMBL" id="KAK9816528.1"/>
    </source>
</evidence>
<name>A0AAW1Q2J9_9CHLO</name>
<sequence length="527" mass="58079">MSFSVRDFTFHLLSQTLALSPPPSDGLHHKMGELEVTEHATGTRIKLAEVGNSAGHLPLGDGQLQADTVWKARESVYLLKLPTHKGLEETYVLTGCSPQADQQLQNIVLRCRTCQSGSQGRQEKAPNQAVQDGVSTFARKTEAGSADSYFRYYGMLQHQQNMLQDYVRTGTYYSAIMENRADFEGKVVMDVGCGSGILSLFAAQAGAKKVFAVEASDMADFARQLAASNPGFGDVIEVVKGKVEEINLQCRVDVLISEPMGTLLVNERMLETYLFARNRFLKPGGRMYPQLGRVHVAAFSDEILYQEVASKSSFWAQPNFFGVDITRLHRPATSSYFSQVVVDAIDPALLVSGCVTKVFDFGTMAEEELYSIRMPLLLQAGSNCMVHGIACWFDVLFDGSTSQRWLSTAPGLPTTHWFQLRCIMHEPLQVAAGGVVHGELHLEAHNRQSYDIRVTLTAPPLLPGAAAHTVTAELDLKEPYYRQLNSWWQPATGQQQPVEEGYANGSVTHHVPAESLWNGQAVANNMS</sequence>
<keyword evidence="8" id="KW-0156">Chromatin regulator</keyword>
<evidence type="ECO:0000256" key="1">
    <source>
        <dbReference type="ARBA" id="ARBA00004123"/>
    </source>
</evidence>
<dbReference type="EMBL" id="JALJOR010000005">
    <property type="protein sequence ID" value="KAK9816528.1"/>
    <property type="molecule type" value="Genomic_DNA"/>
</dbReference>
<keyword evidence="11" id="KW-0539">Nucleus</keyword>
<keyword evidence="17" id="KW-1185">Reference proteome</keyword>
<dbReference type="EC" id="2.1.1.319" evidence="3"/>
<evidence type="ECO:0000256" key="5">
    <source>
        <dbReference type="ARBA" id="ARBA00022603"/>
    </source>
</evidence>
<evidence type="ECO:0000256" key="2">
    <source>
        <dbReference type="ARBA" id="ARBA00004496"/>
    </source>
</evidence>
<evidence type="ECO:0000256" key="12">
    <source>
        <dbReference type="ARBA" id="ARBA00049086"/>
    </source>
</evidence>
<feature type="domain" description="Methyltransferase" evidence="14">
    <location>
        <begin position="188"/>
        <end position="285"/>
    </location>
</feature>
<dbReference type="FunFam" id="3.40.50.150:FF:000052">
    <property type="entry name" value="Probable histone-arginine methyltransferase CARM1"/>
    <property type="match status" value="1"/>
</dbReference>
<organism evidence="16 17">
    <name type="scientific">[Myrmecia] bisecta</name>
    <dbReference type="NCBI Taxonomy" id="41462"/>
    <lineage>
        <taxon>Eukaryota</taxon>
        <taxon>Viridiplantae</taxon>
        <taxon>Chlorophyta</taxon>
        <taxon>core chlorophytes</taxon>
        <taxon>Trebouxiophyceae</taxon>
        <taxon>Trebouxiales</taxon>
        <taxon>Trebouxiaceae</taxon>
        <taxon>Myrmecia</taxon>
    </lineage>
</organism>
<dbReference type="InterPro" id="IPR025799">
    <property type="entry name" value="Arg_MeTrfase"/>
</dbReference>
<dbReference type="InterPro" id="IPR029063">
    <property type="entry name" value="SAM-dependent_MTases_sf"/>
</dbReference>
<keyword evidence="7 13" id="KW-0949">S-adenosyl-L-methionine</keyword>
<gene>
    <name evidence="16" type="ORF">WJX72_001569</name>
</gene>
<dbReference type="GO" id="GO:0032259">
    <property type="term" value="P:methylation"/>
    <property type="evidence" value="ECO:0007669"/>
    <property type="project" value="UniProtKB-KW"/>
</dbReference>
<reference evidence="16 17" key="1">
    <citation type="journal article" date="2024" name="Nat. Commun.">
        <title>Phylogenomics reveals the evolutionary origins of lichenization in chlorophyte algae.</title>
        <authorList>
            <person name="Puginier C."/>
            <person name="Libourel C."/>
            <person name="Otte J."/>
            <person name="Skaloud P."/>
            <person name="Haon M."/>
            <person name="Grisel S."/>
            <person name="Petersen M."/>
            <person name="Berrin J.G."/>
            <person name="Delaux P.M."/>
            <person name="Dal Grande F."/>
            <person name="Keller J."/>
        </authorList>
    </citation>
    <scope>NUCLEOTIDE SEQUENCE [LARGE SCALE GENOMIC DNA]</scope>
    <source>
        <strain evidence="16 17">SAG 2043</strain>
    </source>
</reference>
<dbReference type="SUPFAM" id="SSF53335">
    <property type="entry name" value="S-adenosyl-L-methionine-dependent methyltransferases"/>
    <property type="match status" value="1"/>
</dbReference>
<evidence type="ECO:0000256" key="9">
    <source>
        <dbReference type="ARBA" id="ARBA00023015"/>
    </source>
</evidence>
<evidence type="ECO:0000259" key="15">
    <source>
        <dbReference type="Pfam" id="PF22528"/>
    </source>
</evidence>
<protein>
    <recommendedName>
        <fullName evidence="3">type I protein arginine methyltransferase</fullName>
        <ecNumber evidence="3">2.1.1.319</ecNumber>
    </recommendedName>
</protein>
<dbReference type="PANTHER" id="PTHR11006">
    <property type="entry name" value="PROTEIN ARGININE N-METHYLTRANSFERASE"/>
    <property type="match status" value="1"/>
</dbReference>
<dbReference type="GO" id="GO:0005634">
    <property type="term" value="C:nucleus"/>
    <property type="evidence" value="ECO:0007669"/>
    <property type="project" value="UniProtKB-SubCell"/>
</dbReference>
<evidence type="ECO:0000256" key="7">
    <source>
        <dbReference type="ARBA" id="ARBA00022691"/>
    </source>
</evidence>
<dbReference type="GO" id="GO:0070611">
    <property type="term" value="F:histone H3R2 methyltransferase activity"/>
    <property type="evidence" value="ECO:0007669"/>
    <property type="project" value="TreeGrafter"/>
</dbReference>
<evidence type="ECO:0000256" key="3">
    <source>
        <dbReference type="ARBA" id="ARBA00011925"/>
    </source>
</evidence>
<evidence type="ECO:0000256" key="8">
    <source>
        <dbReference type="ARBA" id="ARBA00022853"/>
    </source>
</evidence>
<evidence type="ECO:0000256" key="10">
    <source>
        <dbReference type="ARBA" id="ARBA00023163"/>
    </source>
</evidence>
<dbReference type="PANTHER" id="PTHR11006:SF10">
    <property type="entry name" value="HISTONE-ARGININE METHYLTRANSFERASE CARMER-RELATED"/>
    <property type="match status" value="1"/>
</dbReference>
<dbReference type="Pfam" id="PF13649">
    <property type="entry name" value="Methyltransf_25"/>
    <property type="match status" value="1"/>
</dbReference>
<evidence type="ECO:0000256" key="6">
    <source>
        <dbReference type="ARBA" id="ARBA00022679"/>
    </source>
</evidence>
<dbReference type="Pfam" id="PF22528">
    <property type="entry name" value="PRMT_C"/>
    <property type="match status" value="1"/>
</dbReference>
<evidence type="ECO:0000313" key="17">
    <source>
        <dbReference type="Proteomes" id="UP001489004"/>
    </source>
</evidence>
<keyword evidence="9" id="KW-0805">Transcription regulation</keyword>
<dbReference type="GO" id="GO:0035241">
    <property type="term" value="F:protein-arginine omega-N monomethyltransferase activity"/>
    <property type="evidence" value="ECO:0007669"/>
    <property type="project" value="UniProtKB-ARBA"/>
</dbReference>
<dbReference type="Gene3D" id="3.40.50.150">
    <property type="entry name" value="Vaccinia Virus protein VP39"/>
    <property type="match status" value="1"/>
</dbReference>
<dbReference type="Proteomes" id="UP001489004">
    <property type="component" value="Unassembled WGS sequence"/>
</dbReference>
<evidence type="ECO:0000256" key="4">
    <source>
        <dbReference type="ARBA" id="ARBA00022490"/>
    </source>
</evidence>
<dbReference type="GO" id="GO:0035242">
    <property type="term" value="F:protein-arginine omega-N asymmetric methyltransferase activity"/>
    <property type="evidence" value="ECO:0007669"/>
    <property type="project" value="UniProtKB-EC"/>
</dbReference>
<evidence type="ECO:0000259" key="14">
    <source>
        <dbReference type="Pfam" id="PF13649"/>
    </source>
</evidence>
<keyword evidence="10" id="KW-0804">Transcription</keyword>
<dbReference type="Gene3D" id="2.70.160.11">
    <property type="entry name" value="Hnrnp arginine n-methyltransferase1"/>
    <property type="match status" value="1"/>
</dbReference>
<proteinExistence type="predicted"/>
<comment type="caution">
    <text evidence="16">The sequence shown here is derived from an EMBL/GenBank/DDBJ whole genome shotgun (WGS) entry which is preliminary data.</text>
</comment>
<evidence type="ECO:0000256" key="13">
    <source>
        <dbReference type="PROSITE-ProRule" id="PRU01015"/>
    </source>
</evidence>
<dbReference type="InterPro" id="IPR041698">
    <property type="entry name" value="Methyltransf_25"/>
</dbReference>
<comment type="catalytic activity">
    <reaction evidence="12">
        <text>L-arginyl-[protein] + 2 S-adenosyl-L-methionine = N(omega),N(omega)-dimethyl-L-arginyl-[protein] + 2 S-adenosyl-L-homocysteine + 2 H(+)</text>
        <dbReference type="Rhea" id="RHEA:48096"/>
        <dbReference type="Rhea" id="RHEA-COMP:10532"/>
        <dbReference type="Rhea" id="RHEA-COMP:11991"/>
        <dbReference type="ChEBI" id="CHEBI:15378"/>
        <dbReference type="ChEBI" id="CHEBI:29965"/>
        <dbReference type="ChEBI" id="CHEBI:57856"/>
        <dbReference type="ChEBI" id="CHEBI:59789"/>
        <dbReference type="ChEBI" id="CHEBI:61897"/>
        <dbReference type="EC" id="2.1.1.319"/>
    </reaction>
</comment>
<dbReference type="CDD" id="cd02440">
    <property type="entry name" value="AdoMet_MTases"/>
    <property type="match status" value="1"/>
</dbReference>
<keyword evidence="4" id="KW-0963">Cytoplasm</keyword>
<keyword evidence="5 13" id="KW-0489">Methyltransferase</keyword>
<feature type="domain" description="Protein arginine N-methyltransferase" evidence="15">
    <location>
        <begin position="293"/>
        <end position="454"/>
    </location>
</feature>
<dbReference type="AlphaFoldDB" id="A0AAW1Q2J9"/>
<comment type="subcellular location">
    <subcellularLocation>
        <location evidence="2">Cytoplasm</location>
    </subcellularLocation>
    <subcellularLocation>
        <location evidence="1">Nucleus</location>
    </subcellularLocation>
</comment>
<keyword evidence="6 13" id="KW-0808">Transferase</keyword>
<dbReference type="PROSITE" id="PS51678">
    <property type="entry name" value="SAM_MT_PRMT"/>
    <property type="match status" value="1"/>
</dbReference>
<accession>A0AAW1Q2J9</accession>